<keyword evidence="3" id="KW-1185">Reference proteome</keyword>
<accession>A0A183PMW2</accession>
<dbReference type="Proteomes" id="UP000269396">
    <property type="component" value="Unassembled WGS sequence"/>
</dbReference>
<dbReference type="AlphaFoldDB" id="A0A183PMW2"/>
<evidence type="ECO:0000256" key="1">
    <source>
        <dbReference type="ARBA" id="ARBA00009431"/>
    </source>
</evidence>
<dbReference type="Pfam" id="PF00450">
    <property type="entry name" value="Peptidase_S10"/>
    <property type="match status" value="1"/>
</dbReference>
<dbReference type="InterPro" id="IPR001563">
    <property type="entry name" value="Peptidase_S10"/>
</dbReference>
<reference evidence="2 3" key="1">
    <citation type="submission" date="2018-11" db="EMBL/GenBank/DDBJ databases">
        <authorList>
            <consortium name="Pathogen Informatics"/>
        </authorList>
    </citation>
    <scope>NUCLEOTIDE SEQUENCE [LARGE SCALE GENOMIC DNA]</scope>
    <source>
        <strain>Denwood</strain>
        <strain evidence="3">Zambia</strain>
    </source>
</reference>
<dbReference type="InterPro" id="IPR029058">
    <property type="entry name" value="AB_hydrolase_fold"/>
</dbReference>
<dbReference type="STRING" id="31246.A0A183PMW2"/>
<gene>
    <name evidence="2" type="ORF">SMTD_LOCUS15698</name>
</gene>
<comment type="similarity">
    <text evidence="1">Belongs to the peptidase S10 family.</text>
</comment>
<evidence type="ECO:0000313" key="3">
    <source>
        <dbReference type="Proteomes" id="UP000269396"/>
    </source>
</evidence>
<evidence type="ECO:0000313" key="2">
    <source>
        <dbReference type="EMBL" id="VDP69279.1"/>
    </source>
</evidence>
<dbReference type="SUPFAM" id="SSF53474">
    <property type="entry name" value="alpha/beta-Hydrolases"/>
    <property type="match status" value="1"/>
</dbReference>
<proteinExistence type="inferred from homology"/>
<dbReference type="Gene3D" id="3.40.50.1820">
    <property type="entry name" value="alpha/beta hydrolase"/>
    <property type="match status" value="1"/>
</dbReference>
<organism evidence="2 3">
    <name type="scientific">Schistosoma mattheei</name>
    <dbReference type="NCBI Taxonomy" id="31246"/>
    <lineage>
        <taxon>Eukaryota</taxon>
        <taxon>Metazoa</taxon>
        <taxon>Spiralia</taxon>
        <taxon>Lophotrochozoa</taxon>
        <taxon>Platyhelminthes</taxon>
        <taxon>Trematoda</taxon>
        <taxon>Digenea</taxon>
        <taxon>Strigeidida</taxon>
        <taxon>Schistosomatoidea</taxon>
        <taxon>Schistosomatidae</taxon>
        <taxon>Schistosoma</taxon>
    </lineage>
</organism>
<dbReference type="EMBL" id="UZAL01036184">
    <property type="protein sequence ID" value="VDP69279.1"/>
    <property type="molecule type" value="Genomic_DNA"/>
</dbReference>
<dbReference type="GO" id="GO:0004185">
    <property type="term" value="F:serine-type carboxypeptidase activity"/>
    <property type="evidence" value="ECO:0007669"/>
    <property type="project" value="InterPro"/>
</dbReference>
<name>A0A183PMW2_9TREM</name>
<protein>
    <submittedName>
        <fullName evidence="2">Uncharacterized protein</fullName>
    </submittedName>
</protein>
<dbReference type="GO" id="GO:0006508">
    <property type="term" value="P:proteolysis"/>
    <property type="evidence" value="ECO:0007669"/>
    <property type="project" value="InterPro"/>
</dbReference>
<sequence>MTFDRSLIRHNLTTRLVIPCVDDTVIRSYLNSPIVRRFINVRLDLPTEWDLCSETVNVNYVRIYHDLTEQYMQLLKSKVGLFLYTLLACAVCLINKTYLSSTG</sequence>